<accession>M2MKR6</accession>
<feature type="region of interest" description="Disordered" evidence="1">
    <location>
        <begin position="111"/>
        <end position="144"/>
    </location>
</feature>
<dbReference type="AlphaFoldDB" id="M2MKR6"/>
<dbReference type="RefSeq" id="XP_007675227.1">
    <property type="nucleotide sequence ID" value="XM_007677037.1"/>
</dbReference>
<proteinExistence type="predicted"/>
<evidence type="ECO:0000313" key="3">
    <source>
        <dbReference type="EMBL" id="EMC97286.1"/>
    </source>
</evidence>
<keyword evidence="2" id="KW-0812">Transmembrane</keyword>
<keyword evidence="2" id="KW-0472">Membrane</keyword>
<name>M2MKR6_BAUPA</name>
<dbReference type="HOGENOM" id="CLU_1038224_0_0_1"/>
<evidence type="ECO:0000256" key="2">
    <source>
        <dbReference type="SAM" id="Phobius"/>
    </source>
</evidence>
<feature type="compositionally biased region" description="Pro residues" evidence="1">
    <location>
        <begin position="119"/>
        <end position="128"/>
    </location>
</feature>
<feature type="transmembrane region" description="Helical" evidence="2">
    <location>
        <begin position="77"/>
        <end position="99"/>
    </location>
</feature>
<dbReference type="KEGG" id="bcom:BAUCODRAFT_33017"/>
<gene>
    <name evidence="3" type="ORF">BAUCODRAFT_33017</name>
</gene>
<protein>
    <submittedName>
        <fullName evidence="3">Uncharacterized protein</fullName>
    </submittedName>
</protein>
<evidence type="ECO:0000313" key="4">
    <source>
        <dbReference type="Proteomes" id="UP000011761"/>
    </source>
</evidence>
<sequence length="268" mass="29416">MNYTFAMINYTSSLIESAASAHYEVVQTSRVTQTVLWISPATSFVVQTIPVTSTPNPTASAWNIQRARPSTLTEAQAATIGAATMLILALVMFGVWLLLARRARRGRYRSVPSNTAPLRRPPISPPMPISVGGDPSKDVRSIPNTSTRAGYISITADRTVQAPSKPPVSPISYHDCDELDLRPDELCYYESLLYNTADPDTCVISHHRDSTVSEHYATKASTPTAPTVYRLSVSTVSSNVRPATTILGTVDVSSRRENIRRMTFPMKR</sequence>
<reference evidence="3 4" key="1">
    <citation type="journal article" date="2012" name="PLoS Pathog.">
        <title>Diverse lifestyles and strategies of plant pathogenesis encoded in the genomes of eighteen Dothideomycetes fungi.</title>
        <authorList>
            <person name="Ohm R.A."/>
            <person name="Feau N."/>
            <person name="Henrissat B."/>
            <person name="Schoch C.L."/>
            <person name="Horwitz B.A."/>
            <person name="Barry K.W."/>
            <person name="Condon B.J."/>
            <person name="Copeland A.C."/>
            <person name="Dhillon B."/>
            <person name="Glaser F."/>
            <person name="Hesse C.N."/>
            <person name="Kosti I."/>
            <person name="LaButti K."/>
            <person name="Lindquist E.A."/>
            <person name="Lucas S."/>
            <person name="Salamov A.A."/>
            <person name="Bradshaw R.E."/>
            <person name="Ciuffetti L."/>
            <person name="Hamelin R.C."/>
            <person name="Kema G.H.J."/>
            <person name="Lawrence C."/>
            <person name="Scott J.A."/>
            <person name="Spatafora J.W."/>
            <person name="Turgeon B.G."/>
            <person name="de Wit P.J.G.M."/>
            <person name="Zhong S."/>
            <person name="Goodwin S.B."/>
            <person name="Grigoriev I.V."/>
        </authorList>
    </citation>
    <scope>NUCLEOTIDE SEQUENCE [LARGE SCALE GENOMIC DNA]</scope>
    <source>
        <strain evidence="3 4">UAMH 10762</strain>
    </source>
</reference>
<dbReference type="EMBL" id="KB445554">
    <property type="protein sequence ID" value="EMC97286.1"/>
    <property type="molecule type" value="Genomic_DNA"/>
</dbReference>
<keyword evidence="2" id="KW-1133">Transmembrane helix</keyword>
<dbReference type="GeneID" id="19111930"/>
<dbReference type="Proteomes" id="UP000011761">
    <property type="component" value="Unassembled WGS sequence"/>
</dbReference>
<keyword evidence="4" id="KW-1185">Reference proteome</keyword>
<evidence type="ECO:0000256" key="1">
    <source>
        <dbReference type="SAM" id="MobiDB-lite"/>
    </source>
</evidence>
<organism evidence="3 4">
    <name type="scientific">Baudoinia panamericana (strain UAMH 10762)</name>
    <name type="common">Angels' share fungus</name>
    <name type="synonym">Baudoinia compniacensis (strain UAMH 10762)</name>
    <dbReference type="NCBI Taxonomy" id="717646"/>
    <lineage>
        <taxon>Eukaryota</taxon>
        <taxon>Fungi</taxon>
        <taxon>Dikarya</taxon>
        <taxon>Ascomycota</taxon>
        <taxon>Pezizomycotina</taxon>
        <taxon>Dothideomycetes</taxon>
        <taxon>Dothideomycetidae</taxon>
        <taxon>Mycosphaerellales</taxon>
        <taxon>Teratosphaeriaceae</taxon>
        <taxon>Baudoinia</taxon>
    </lineage>
</organism>